<reference evidence="5" key="2">
    <citation type="submission" date="2021-04" db="EMBL/GenBank/DDBJ databases">
        <authorList>
            <person name="Gilroy R."/>
        </authorList>
    </citation>
    <scope>NUCLEOTIDE SEQUENCE</scope>
    <source>
        <strain evidence="5">USASDec5-558</strain>
    </source>
</reference>
<dbReference type="Proteomes" id="UP000886829">
    <property type="component" value="Unassembled WGS sequence"/>
</dbReference>
<dbReference type="InterPro" id="IPR029056">
    <property type="entry name" value="Ribokinase-like"/>
</dbReference>
<comment type="similarity">
    <text evidence="1">Belongs to the carbohydrate kinase PfkB family.</text>
</comment>
<feature type="domain" description="Carbohydrate kinase PfkB" evidence="4">
    <location>
        <begin position="32"/>
        <end position="295"/>
    </location>
</feature>
<evidence type="ECO:0000259" key="4">
    <source>
        <dbReference type="Pfam" id="PF00294"/>
    </source>
</evidence>
<dbReference type="InterPro" id="IPR011611">
    <property type="entry name" value="PfkB_dom"/>
</dbReference>
<keyword evidence="2" id="KW-0808">Transferase</keyword>
<keyword evidence="3" id="KW-0418">Kinase</keyword>
<dbReference type="Gene3D" id="3.40.1190.20">
    <property type="match status" value="1"/>
</dbReference>
<sequence length="314" mass="34525">MAKDKLVFTKQPITCVGLGEILYDILPAGPRLGGAPANFTFHAKQMGLDSMAVSCVGKDEWGDKALEQLGEHQVKTLVFRSDKVTGYVKADIDEHGVPTYDFAKDTAYDHIPLNDELLKTAANTMVCCFGTLAQRQSDGESHKSILAFLDAMPEQSLKIFDINLRENYFSREVIEAGLQRCSAFKCNDDELPVVCKLLGYDDLTPAQFYEQVLQGKYQIEQFIYTGGENGSDTFYYGEHSYLPTPKVQVVDTVGAGDSFTATFVGLTVQGVDFREAHKTAVDVAAYVCTQEGAMPVLSAELLERIKQLKANAAV</sequence>
<gene>
    <name evidence="5" type="ORF">H9850_00605</name>
</gene>
<dbReference type="PANTHER" id="PTHR43085">
    <property type="entry name" value="HEXOKINASE FAMILY MEMBER"/>
    <property type="match status" value="1"/>
</dbReference>
<name>A0A9D1WB49_9GAMM</name>
<evidence type="ECO:0000313" key="5">
    <source>
        <dbReference type="EMBL" id="HIX55956.1"/>
    </source>
</evidence>
<organism evidence="5 6">
    <name type="scientific">Candidatus Anaerobiospirillum pullistercoris</name>
    <dbReference type="NCBI Taxonomy" id="2838452"/>
    <lineage>
        <taxon>Bacteria</taxon>
        <taxon>Pseudomonadati</taxon>
        <taxon>Pseudomonadota</taxon>
        <taxon>Gammaproteobacteria</taxon>
        <taxon>Aeromonadales</taxon>
        <taxon>Succinivibrionaceae</taxon>
        <taxon>Anaerobiospirillum</taxon>
    </lineage>
</organism>
<protein>
    <recommendedName>
        <fullName evidence="4">Carbohydrate kinase PfkB domain-containing protein</fullName>
    </recommendedName>
</protein>
<evidence type="ECO:0000313" key="6">
    <source>
        <dbReference type="Proteomes" id="UP000886829"/>
    </source>
</evidence>
<dbReference type="GO" id="GO:0016301">
    <property type="term" value="F:kinase activity"/>
    <property type="evidence" value="ECO:0007669"/>
    <property type="project" value="UniProtKB-KW"/>
</dbReference>
<dbReference type="Pfam" id="PF00294">
    <property type="entry name" value="PfkB"/>
    <property type="match status" value="1"/>
</dbReference>
<proteinExistence type="inferred from homology"/>
<dbReference type="SUPFAM" id="SSF53613">
    <property type="entry name" value="Ribokinase-like"/>
    <property type="match status" value="1"/>
</dbReference>
<reference evidence="5" key="1">
    <citation type="journal article" date="2021" name="PeerJ">
        <title>Extensive microbial diversity within the chicken gut microbiome revealed by metagenomics and culture.</title>
        <authorList>
            <person name="Gilroy R."/>
            <person name="Ravi A."/>
            <person name="Getino M."/>
            <person name="Pursley I."/>
            <person name="Horton D.L."/>
            <person name="Alikhan N.F."/>
            <person name="Baker D."/>
            <person name="Gharbi K."/>
            <person name="Hall N."/>
            <person name="Watson M."/>
            <person name="Adriaenssens E.M."/>
            <person name="Foster-Nyarko E."/>
            <person name="Jarju S."/>
            <person name="Secka A."/>
            <person name="Antonio M."/>
            <person name="Oren A."/>
            <person name="Chaudhuri R.R."/>
            <person name="La Ragione R."/>
            <person name="Hildebrand F."/>
            <person name="Pallen M.J."/>
        </authorList>
    </citation>
    <scope>NUCLEOTIDE SEQUENCE</scope>
    <source>
        <strain evidence="5">USASDec5-558</strain>
    </source>
</reference>
<evidence type="ECO:0000256" key="1">
    <source>
        <dbReference type="ARBA" id="ARBA00010688"/>
    </source>
</evidence>
<dbReference type="EMBL" id="DXEV01000016">
    <property type="protein sequence ID" value="HIX55956.1"/>
    <property type="molecule type" value="Genomic_DNA"/>
</dbReference>
<accession>A0A9D1WB49</accession>
<evidence type="ECO:0000256" key="2">
    <source>
        <dbReference type="ARBA" id="ARBA00022679"/>
    </source>
</evidence>
<evidence type="ECO:0000256" key="3">
    <source>
        <dbReference type="ARBA" id="ARBA00022777"/>
    </source>
</evidence>
<dbReference type="InterPro" id="IPR050306">
    <property type="entry name" value="PfkB_Carbo_kinase"/>
</dbReference>
<comment type="caution">
    <text evidence="5">The sequence shown here is derived from an EMBL/GenBank/DDBJ whole genome shotgun (WGS) entry which is preliminary data.</text>
</comment>
<dbReference type="AlphaFoldDB" id="A0A9D1WB49"/>
<dbReference type="PANTHER" id="PTHR43085:SF57">
    <property type="entry name" value="CARBOHYDRATE KINASE PFKB DOMAIN-CONTAINING PROTEIN"/>
    <property type="match status" value="1"/>
</dbReference>